<dbReference type="Gene3D" id="3.30.460.10">
    <property type="entry name" value="Beta Polymerase, domain 2"/>
    <property type="match status" value="1"/>
</dbReference>
<comment type="caution">
    <text evidence="1">The sequence shown here is derived from an EMBL/GenBank/DDBJ whole genome shotgun (WGS) entry which is preliminary data.</text>
</comment>
<dbReference type="InterPro" id="IPR043519">
    <property type="entry name" value="NT_sf"/>
</dbReference>
<dbReference type="Proteomes" id="UP000076881">
    <property type="component" value="Unassembled WGS sequence"/>
</dbReference>
<dbReference type="SUPFAM" id="SSF81301">
    <property type="entry name" value="Nucleotidyltransferase"/>
    <property type="match status" value="1"/>
</dbReference>
<gene>
    <name evidence="1" type="ORF">LEL_10250</name>
</gene>
<proteinExistence type="predicted"/>
<sequence length="217" mass="25147">MSATAPKPPVEEILKHYQYKPELVERVSPRREPLPCLAIEEPKAEWPRRFAALEAKIQAALGDQALIISHVGSTSVPGLPAKDVIDIDLTVPDIDNEDSYVPALEAQGFHFRNREPLWHNHRFFNYYSENLCNLHVWGPGCPEAERHLLMRDWLREHKEDCEGYARVKRESAAATNEVGETVMDYNLRKEWWIRELLHRIFVAKGYMTEDGQPVHRD</sequence>
<evidence type="ECO:0000313" key="2">
    <source>
        <dbReference type="Proteomes" id="UP000076881"/>
    </source>
</evidence>
<dbReference type="OrthoDB" id="630895at2759"/>
<dbReference type="InterPro" id="IPR007344">
    <property type="entry name" value="GrpB/CoaE"/>
</dbReference>
<reference evidence="1 2" key="1">
    <citation type="journal article" date="2016" name="Genome Biol. Evol.">
        <title>Divergent and convergent evolution of fungal pathogenicity.</title>
        <authorList>
            <person name="Shang Y."/>
            <person name="Xiao G."/>
            <person name="Zheng P."/>
            <person name="Cen K."/>
            <person name="Zhan S."/>
            <person name="Wang C."/>
        </authorList>
    </citation>
    <scope>NUCLEOTIDE SEQUENCE [LARGE SCALE GENOMIC DNA]</scope>
    <source>
        <strain evidence="1 2">RCEF 1005</strain>
    </source>
</reference>
<dbReference type="AlphaFoldDB" id="A0A162LE71"/>
<dbReference type="PANTHER" id="PTHR34822:SF1">
    <property type="entry name" value="GRPB FAMILY PROTEIN"/>
    <property type="match status" value="1"/>
</dbReference>
<evidence type="ECO:0000313" key="1">
    <source>
        <dbReference type="EMBL" id="OAA69374.1"/>
    </source>
</evidence>
<dbReference type="Pfam" id="PF04229">
    <property type="entry name" value="GrpB"/>
    <property type="match status" value="1"/>
</dbReference>
<name>A0A162LE71_CORDF</name>
<dbReference type="EMBL" id="AZHF01000011">
    <property type="protein sequence ID" value="OAA69374.1"/>
    <property type="molecule type" value="Genomic_DNA"/>
</dbReference>
<keyword evidence="2" id="KW-1185">Reference proteome</keyword>
<protein>
    <submittedName>
        <fullName evidence="1">GrpB domain protein</fullName>
    </submittedName>
</protein>
<organism evidence="1 2">
    <name type="scientific">Akanthomyces lecanii RCEF 1005</name>
    <dbReference type="NCBI Taxonomy" id="1081108"/>
    <lineage>
        <taxon>Eukaryota</taxon>
        <taxon>Fungi</taxon>
        <taxon>Dikarya</taxon>
        <taxon>Ascomycota</taxon>
        <taxon>Pezizomycotina</taxon>
        <taxon>Sordariomycetes</taxon>
        <taxon>Hypocreomycetidae</taxon>
        <taxon>Hypocreales</taxon>
        <taxon>Cordycipitaceae</taxon>
        <taxon>Akanthomyces</taxon>
        <taxon>Cordyceps confragosa</taxon>
    </lineage>
</organism>
<dbReference type="PANTHER" id="PTHR34822">
    <property type="entry name" value="GRPB DOMAIN PROTEIN (AFU_ORTHOLOGUE AFUA_1G01530)"/>
    <property type="match status" value="1"/>
</dbReference>
<accession>A0A162LE71</accession>